<dbReference type="EMBL" id="AGNL01011215">
    <property type="protein sequence ID" value="EJK68524.1"/>
    <property type="molecule type" value="Genomic_DNA"/>
</dbReference>
<evidence type="ECO:0000256" key="1">
    <source>
        <dbReference type="SAM" id="MobiDB-lite"/>
    </source>
</evidence>
<name>K0SU88_THAOC</name>
<reference evidence="2 3" key="1">
    <citation type="journal article" date="2012" name="Genome Biol.">
        <title>Genome and low-iron response of an oceanic diatom adapted to chronic iron limitation.</title>
        <authorList>
            <person name="Lommer M."/>
            <person name="Specht M."/>
            <person name="Roy A.S."/>
            <person name="Kraemer L."/>
            <person name="Andreson R."/>
            <person name="Gutowska M.A."/>
            <person name="Wolf J."/>
            <person name="Bergner S.V."/>
            <person name="Schilhabel M.B."/>
            <person name="Klostermeier U.C."/>
            <person name="Beiko R.G."/>
            <person name="Rosenstiel P."/>
            <person name="Hippler M."/>
            <person name="Laroche J."/>
        </authorList>
    </citation>
    <scope>NUCLEOTIDE SEQUENCE [LARGE SCALE GENOMIC DNA]</scope>
    <source>
        <strain evidence="2 3">CCMP1005</strain>
    </source>
</reference>
<feature type="region of interest" description="Disordered" evidence="1">
    <location>
        <begin position="106"/>
        <end position="165"/>
    </location>
</feature>
<feature type="compositionally biased region" description="Polar residues" evidence="1">
    <location>
        <begin position="155"/>
        <end position="165"/>
    </location>
</feature>
<gene>
    <name evidence="2" type="ORF">THAOC_10287</name>
</gene>
<evidence type="ECO:0000313" key="2">
    <source>
        <dbReference type="EMBL" id="EJK68524.1"/>
    </source>
</evidence>
<evidence type="ECO:0000313" key="3">
    <source>
        <dbReference type="Proteomes" id="UP000266841"/>
    </source>
</evidence>
<dbReference type="Proteomes" id="UP000266841">
    <property type="component" value="Unassembled WGS sequence"/>
</dbReference>
<sequence length="165" mass="17971">MCRGPASAPAFFEVKTFQGNNSNYGVDKEHQADLLAERVRSHYSTGASFDGWLDKIDICARRVRFWTASLPGTLLAGTTWILVAGSHPPGCRHLRRIKHKLAETSQNVGSPCGLGRSRGNHLPTGQHGLKGGSILHHSPTMLTGGWGHGRDRQRGPQTEQDTLPT</sequence>
<accession>K0SU88</accession>
<dbReference type="AlphaFoldDB" id="K0SU88"/>
<organism evidence="2 3">
    <name type="scientific">Thalassiosira oceanica</name>
    <name type="common">Marine diatom</name>
    <dbReference type="NCBI Taxonomy" id="159749"/>
    <lineage>
        <taxon>Eukaryota</taxon>
        <taxon>Sar</taxon>
        <taxon>Stramenopiles</taxon>
        <taxon>Ochrophyta</taxon>
        <taxon>Bacillariophyta</taxon>
        <taxon>Coscinodiscophyceae</taxon>
        <taxon>Thalassiosirophycidae</taxon>
        <taxon>Thalassiosirales</taxon>
        <taxon>Thalassiosiraceae</taxon>
        <taxon>Thalassiosira</taxon>
    </lineage>
</organism>
<keyword evidence="3" id="KW-1185">Reference proteome</keyword>
<protein>
    <submittedName>
        <fullName evidence="2">Uncharacterized protein</fullName>
    </submittedName>
</protein>
<comment type="caution">
    <text evidence="2">The sequence shown here is derived from an EMBL/GenBank/DDBJ whole genome shotgun (WGS) entry which is preliminary data.</text>
</comment>
<proteinExistence type="predicted"/>